<keyword evidence="2" id="KW-0630">Potassium</keyword>
<keyword evidence="1" id="KW-0813">Transport</keyword>
<evidence type="ECO:0000313" key="5">
    <source>
        <dbReference type="Proteomes" id="UP000612893"/>
    </source>
</evidence>
<dbReference type="PROSITE" id="PS51201">
    <property type="entry name" value="RCK_N"/>
    <property type="match status" value="1"/>
</dbReference>
<evidence type="ECO:0000256" key="2">
    <source>
        <dbReference type="ARBA" id="ARBA00022958"/>
    </source>
</evidence>
<evidence type="ECO:0000259" key="3">
    <source>
        <dbReference type="PROSITE" id="PS51201"/>
    </source>
</evidence>
<organism evidence="4 5">
    <name type="scientific">Candidatus Nephthysia bennettiae</name>
    <dbReference type="NCBI Taxonomy" id="3127016"/>
    <lineage>
        <taxon>Bacteria</taxon>
        <taxon>Bacillati</taxon>
        <taxon>Candidatus Dormiibacterota</taxon>
        <taxon>Candidatus Dormibacteria</taxon>
        <taxon>Candidatus Dormibacterales</taxon>
        <taxon>Candidatus Dormibacteraceae</taxon>
        <taxon>Candidatus Nephthysia</taxon>
    </lineage>
</organism>
<dbReference type="InterPro" id="IPR050721">
    <property type="entry name" value="Trk_Ktr_HKT_K-transport"/>
</dbReference>
<dbReference type="AlphaFoldDB" id="A0A934K298"/>
<dbReference type="PANTHER" id="PTHR43833:SF8">
    <property type="entry name" value="TRK SYSTEM POTASSIUM UPTAKE PROTEIN TRKA"/>
    <property type="match status" value="1"/>
</dbReference>
<dbReference type="EMBL" id="JAEKNR010000196">
    <property type="protein sequence ID" value="MBJ7600251.1"/>
    <property type="molecule type" value="Genomic_DNA"/>
</dbReference>
<evidence type="ECO:0000256" key="1">
    <source>
        <dbReference type="ARBA" id="ARBA00022538"/>
    </source>
</evidence>
<keyword evidence="1" id="KW-0406">Ion transport</keyword>
<proteinExistence type="predicted"/>
<feature type="domain" description="RCK N-terminal" evidence="3">
    <location>
        <begin position="1"/>
        <end position="126"/>
    </location>
</feature>
<dbReference type="SUPFAM" id="SSF51735">
    <property type="entry name" value="NAD(P)-binding Rossmann-fold domains"/>
    <property type="match status" value="1"/>
</dbReference>
<dbReference type="RefSeq" id="WP_338204010.1">
    <property type="nucleotide sequence ID" value="NZ_JAEKNR010000196.1"/>
</dbReference>
<dbReference type="InterPro" id="IPR003148">
    <property type="entry name" value="RCK_N"/>
</dbReference>
<name>A0A934K298_9BACT</name>
<dbReference type="Proteomes" id="UP000612893">
    <property type="component" value="Unassembled WGS sequence"/>
</dbReference>
<dbReference type="InterPro" id="IPR006036">
    <property type="entry name" value="K_uptake_TrkA"/>
</dbReference>
<protein>
    <submittedName>
        <fullName evidence="4">TrkA family potassium uptake protein</fullName>
    </submittedName>
</protein>
<comment type="caution">
    <text evidence="4">The sequence shown here is derived from an EMBL/GenBank/DDBJ whole genome shotgun (WGS) entry which is preliminary data.</text>
</comment>
<evidence type="ECO:0000313" key="4">
    <source>
        <dbReference type="EMBL" id="MBJ7600251.1"/>
    </source>
</evidence>
<sequence length="141" mass="15302">MKVLIVGCGRVGSRLASELDREGHDVTVVDREPGSFSRAASRGALGTDFSGNFVVGDGTDAELLRKAGVEDTDSFVAVTEGDNRNIMAAQIAKQVFKVPRVVCRIYDPIREEAYRKLGLDVFCPTIEGARRVKQMLLTAAK</sequence>
<dbReference type="InterPro" id="IPR036291">
    <property type="entry name" value="NAD(P)-bd_dom_sf"/>
</dbReference>
<accession>A0A934K298</accession>
<dbReference type="Pfam" id="PF02254">
    <property type="entry name" value="TrkA_N"/>
    <property type="match status" value="1"/>
</dbReference>
<dbReference type="GO" id="GO:0006813">
    <property type="term" value="P:potassium ion transport"/>
    <property type="evidence" value="ECO:0007669"/>
    <property type="project" value="UniProtKB-KW"/>
</dbReference>
<dbReference type="PANTHER" id="PTHR43833">
    <property type="entry name" value="POTASSIUM CHANNEL PROTEIN 2-RELATED-RELATED"/>
    <property type="match status" value="1"/>
</dbReference>
<keyword evidence="1" id="KW-0633">Potassium transport</keyword>
<reference evidence="4" key="1">
    <citation type="submission" date="2020-10" db="EMBL/GenBank/DDBJ databases">
        <title>Ca. Dormibacterota MAGs.</title>
        <authorList>
            <person name="Montgomery K."/>
        </authorList>
    </citation>
    <scope>NUCLEOTIDE SEQUENCE [LARGE SCALE GENOMIC DNA]</scope>
    <source>
        <strain evidence="4">SC8812_S17_10</strain>
    </source>
</reference>
<dbReference type="Gene3D" id="3.40.50.720">
    <property type="entry name" value="NAD(P)-binding Rossmann-like Domain"/>
    <property type="match status" value="1"/>
</dbReference>
<dbReference type="PRINTS" id="PR00335">
    <property type="entry name" value="KUPTAKETRKA"/>
</dbReference>
<gene>
    <name evidence="4" type="ORF">JF922_19530</name>
</gene>
<keyword evidence="5" id="KW-1185">Reference proteome</keyword>